<reference evidence="2 3" key="1">
    <citation type="submission" date="2019-03" db="EMBL/GenBank/DDBJ databases">
        <title>Genomic Encyclopedia of Type Strains, Phase IV (KMG-IV): sequencing the most valuable type-strain genomes for metagenomic binning, comparative biology and taxonomic classification.</title>
        <authorList>
            <person name="Goeker M."/>
        </authorList>
    </citation>
    <scope>NUCLEOTIDE SEQUENCE [LARGE SCALE GENOMIC DNA]</scope>
    <source>
        <strain evidence="2 3">JA181</strain>
    </source>
</reference>
<protein>
    <submittedName>
        <fullName evidence="2">Uncharacterized protein</fullName>
    </submittedName>
</protein>
<dbReference type="EMBL" id="SOEB01000001">
    <property type="protein sequence ID" value="TDX33671.1"/>
    <property type="molecule type" value="Genomic_DNA"/>
</dbReference>
<gene>
    <name evidence="2" type="ORF">EV657_10199</name>
</gene>
<evidence type="ECO:0000256" key="1">
    <source>
        <dbReference type="SAM" id="SignalP"/>
    </source>
</evidence>
<proteinExistence type="predicted"/>
<feature type="signal peptide" evidence="1">
    <location>
        <begin position="1"/>
        <end position="23"/>
    </location>
</feature>
<evidence type="ECO:0000313" key="3">
    <source>
        <dbReference type="Proteomes" id="UP000295484"/>
    </source>
</evidence>
<name>A0A4R8G1N8_9RHOB</name>
<keyword evidence="1" id="KW-0732">Signal</keyword>
<organism evidence="2 3">
    <name type="scientific">Rhodovulum visakhapatnamense</name>
    <dbReference type="NCBI Taxonomy" id="364297"/>
    <lineage>
        <taxon>Bacteria</taxon>
        <taxon>Pseudomonadati</taxon>
        <taxon>Pseudomonadota</taxon>
        <taxon>Alphaproteobacteria</taxon>
        <taxon>Rhodobacterales</taxon>
        <taxon>Paracoccaceae</taxon>
        <taxon>Rhodovulum</taxon>
    </lineage>
</organism>
<evidence type="ECO:0000313" key="2">
    <source>
        <dbReference type="EMBL" id="TDX33671.1"/>
    </source>
</evidence>
<dbReference type="Proteomes" id="UP000295484">
    <property type="component" value="Unassembled WGS sequence"/>
</dbReference>
<dbReference type="AlphaFoldDB" id="A0A4R8G1N8"/>
<accession>A0A4R8G1N8</accession>
<sequence length="140" mass="14941">MEQVATRIAGVALCLALAASAAAARPATPGTPWKRAELFATCSGRLSAITARQQAVDDPAWPRTMDQRDMFNLMLEATLPEAIRFGVPKDEPVMWRSAGWAEMAGLLADIAYSFDSGRADRARAALADRMSDCTGLLLGG</sequence>
<feature type="chain" id="PRO_5020774905" evidence="1">
    <location>
        <begin position="24"/>
        <end position="140"/>
    </location>
</feature>
<comment type="caution">
    <text evidence="2">The sequence shown here is derived from an EMBL/GenBank/DDBJ whole genome shotgun (WGS) entry which is preliminary data.</text>
</comment>